<accession>A0A9Q8L9J0</accession>
<gene>
    <name evidence="1" type="ORF">CLAFUR5_03767</name>
</gene>
<dbReference type="Proteomes" id="UP000756132">
    <property type="component" value="Chromosome 2"/>
</dbReference>
<dbReference type="EMBL" id="CP090164">
    <property type="protein sequence ID" value="UJO13431.1"/>
    <property type="molecule type" value="Genomic_DNA"/>
</dbReference>
<protein>
    <submittedName>
        <fullName evidence="1">Uncharacterized protein</fullName>
    </submittedName>
</protein>
<keyword evidence="2" id="KW-1185">Reference proteome</keyword>
<reference evidence="1" key="2">
    <citation type="journal article" date="2022" name="Microb. Genom.">
        <title>A chromosome-scale genome assembly of the tomato pathogen Cladosporium fulvum reveals a compartmentalized genome architecture and the presence of a dispensable chromosome.</title>
        <authorList>
            <person name="Zaccaron A.Z."/>
            <person name="Chen L.H."/>
            <person name="Samaras A."/>
            <person name="Stergiopoulos I."/>
        </authorList>
    </citation>
    <scope>NUCLEOTIDE SEQUENCE</scope>
    <source>
        <strain evidence="1">Race5_Kim</strain>
    </source>
</reference>
<proteinExistence type="predicted"/>
<sequence>MGLFGAGIDQEIFQKALPWDLGREFHASLGERSQYFQKVISHFGHSMHDFLRYAVGEQIADPSFQSNEVSEHARVQAERLALVVQPHLLALKKTKRKQDKRNLKSWLHYLQEAFKQASIVRQTLEASSPGRCQYSWPVAGQKIDEFQHRPNSQHGGAKVLFHTVVPGVVRTGPEGEPVTICKAVIVPAPPLKSK</sequence>
<reference evidence="1" key="1">
    <citation type="submission" date="2021-12" db="EMBL/GenBank/DDBJ databases">
        <authorList>
            <person name="Zaccaron A."/>
            <person name="Stergiopoulos I."/>
        </authorList>
    </citation>
    <scope>NUCLEOTIDE SEQUENCE</scope>
    <source>
        <strain evidence="1">Race5_Kim</strain>
    </source>
</reference>
<organism evidence="1 2">
    <name type="scientific">Passalora fulva</name>
    <name type="common">Tomato leaf mold</name>
    <name type="synonym">Cladosporium fulvum</name>
    <dbReference type="NCBI Taxonomy" id="5499"/>
    <lineage>
        <taxon>Eukaryota</taxon>
        <taxon>Fungi</taxon>
        <taxon>Dikarya</taxon>
        <taxon>Ascomycota</taxon>
        <taxon>Pezizomycotina</taxon>
        <taxon>Dothideomycetes</taxon>
        <taxon>Dothideomycetidae</taxon>
        <taxon>Mycosphaerellales</taxon>
        <taxon>Mycosphaerellaceae</taxon>
        <taxon>Fulvia</taxon>
    </lineage>
</organism>
<dbReference type="RefSeq" id="XP_047757797.1">
    <property type="nucleotide sequence ID" value="XM_047902915.1"/>
</dbReference>
<evidence type="ECO:0000313" key="1">
    <source>
        <dbReference type="EMBL" id="UJO13431.1"/>
    </source>
</evidence>
<dbReference type="GeneID" id="71983645"/>
<dbReference type="KEGG" id="ffu:CLAFUR5_03767"/>
<dbReference type="OrthoDB" id="3647295at2759"/>
<evidence type="ECO:0000313" key="2">
    <source>
        <dbReference type="Proteomes" id="UP000756132"/>
    </source>
</evidence>
<dbReference type="AlphaFoldDB" id="A0A9Q8L9J0"/>
<name>A0A9Q8L9J0_PASFU</name>